<feature type="domain" description="Solute-binding protein family 3/N-terminal" evidence="2">
    <location>
        <begin position="2"/>
        <end position="221"/>
    </location>
</feature>
<gene>
    <name evidence="3" type="ORF">BLA13014_04299</name>
</gene>
<name>A0A6P2NG79_9BURK</name>
<dbReference type="Proteomes" id="UP000494261">
    <property type="component" value="Unassembled WGS sequence"/>
</dbReference>
<evidence type="ECO:0000313" key="3">
    <source>
        <dbReference type="EMBL" id="VWB92445.1"/>
    </source>
</evidence>
<dbReference type="PANTHER" id="PTHR35936">
    <property type="entry name" value="MEMBRANE-BOUND LYTIC MUREIN TRANSGLYCOSYLASE F"/>
    <property type="match status" value="1"/>
</dbReference>
<dbReference type="EMBL" id="CABVQC010000030">
    <property type="protein sequence ID" value="VWB92445.1"/>
    <property type="molecule type" value="Genomic_DNA"/>
</dbReference>
<proteinExistence type="predicted"/>
<evidence type="ECO:0000259" key="2">
    <source>
        <dbReference type="SMART" id="SM00062"/>
    </source>
</evidence>
<dbReference type="AlphaFoldDB" id="A0A6P2NG79"/>
<dbReference type="PANTHER" id="PTHR35936:SF17">
    <property type="entry name" value="ARGININE-BINDING EXTRACELLULAR PROTEIN ARTP"/>
    <property type="match status" value="1"/>
</dbReference>
<dbReference type="SMART" id="SM00062">
    <property type="entry name" value="PBPb"/>
    <property type="match status" value="1"/>
</dbReference>
<dbReference type="Gene3D" id="3.40.190.10">
    <property type="entry name" value="Periplasmic binding protein-like II"/>
    <property type="match status" value="2"/>
</dbReference>
<dbReference type="Pfam" id="PF00497">
    <property type="entry name" value="SBP_bac_3"/>
    <property type="match status" value="1"/>
</dbReference>
<keyword evidence="1" id="KW-0732">Signal</keyword>
<accession>A0A6P2NG79</accession>
<evidence type="ECO:0000256" key="1">
    <source>
        <dbReference type="ARBA" id="ARBA00022729"/>
    </source>
</evidence>
<organism evidence="3 4">
    <name type="scientific">Burkholderia aenigmatica</name>
    <dbReference type="NCBI Taxonomy" id="2015348"/>
    <lineage>
        <taxon>Bacteria</taxon>
        <taxon>Pseudomonadati</taxon>
        <taxon>Pseudomonadota</taxon>
        <taxon>Betaproteobacteria</taxon>
        <taxon>Burkholderiales</taxon>
        <taxon>Burkholderiaceae</taxon>
        <taxon>Burkholderia</taxon>
        <taxon>Burkholderia cepacia complex</taxon>
    </lineage>
</organism>
<dbReference type="SUPFAM" id="SSF53850">
    <property type="entry name" value="Periplasmic binding protein-like II"/>
    <property type="match status" value="1"/>
</dbReference>
<sequence length="285" mass="30393">MKVRIAYIEEPPFYWTAEDGTVTGADIELAEVVLRAIGVTDIEYHPTSFDALLPGVQAGRWDMNVPIFVTAERARHVAFSVPVWAIGDGFVLQAGNPKRLTSYAAVAARSDARLGCVTDQVQIDSAKAAGVSDGQIVIFKDQADAVAALLAGQVDAFASTAIGARAVADTDERLAAVSHELGAGAAAPVGGFSFSKNSDALVQAVNAKLREYSARPIIASGRRSTASRARKSTAWWRTAARSRNAARGVDRPYGRHRLRDHAAEACVNRSTNQSQTTAVRSDAWL</sequence>
<reference evidence="3 4" key="1">
    <citation type="submission" date="2019-09" db="EMBL/GenBank/DDBJ databases">
        <authorList>
            <person name="Depoorter E."/>
        </authorList>
    </citation>
    <scope>NUCLEOTIDE SEQUENCE [LARGE SCALE GENOMIC DNA]</scope>
    <source>
        <strain evidence="3">LMG 13014</strain>
    </source>
</reference>
<evidence type="ECO:0000313" key="4">
    <source>
        <dbReference type="Proteomes" id="UP000494261"/>
    </source>
</evidence>
<dbReference type="InterPro" id="IPR001638">
    <property type="entry name" value="Solute-binding_3/MltF_N"/>
</dbReference>
<protein>
    <submittedName>
        <fullName evidence="3">Amino acid ABC transporter substrate-binding protein</fullName>
    </submittedName>
</protein>